<dbReference type="Proteomes" id="UP000281391">
    <property type="component" value="Chromosome"/>
</dbReference>
<accession>A0A3S4HLV8</accession>
<protein>
    <submittedName>
        <fullName evidence="1">Uncharacterized protein</fullName>
    </submittedName>
</protein>
<sequence length="65" mass="6850">MQLTFTLPDSREADALNVEIDHLVIAGWTGRDRQAILHQYSGVGRAGGAPTECSSAVLSRGGQPA</sequence>
<dbReference type="AlphaFoldDB" id="A0A3S4HLV8"/>
<name>A0A3S4HLV8_SEROD</name>
<reference evidence="1 2" key="1">
    <citation type="submission" date="2018-12" db="EMBL/GenBank/DDBJ databases">
        <authorList>
            <consortium name="Pathogen Informatics"/>
        </authorList>
    </citation>
    <scope>NUCLEOTIDE SEQUENCE [LARGE SCALE GENOMIC DNA]</scope>
    <source>
        <strain evidence="1 2">NCTC11214</strain>
    </source>
</reference>
<organism evidence="1 2">
    <name type="scientific">Serratia odorifera</name>
    <dbReference type="NCBI Taxonomy" id="618"/>
    <lineage>
        <taxon>Bacteria</taxon>
        <taxon>Pseudomonadati</taxon>
        <taxon>Pseudomonadota</taxon>
        <taxon>Gammaproteobacteria</taxon>
        <taxon>Enterobacterales</taxon>
        <taxon>Yersiniaceae</taxon>
        <taxon>Serratia</taxon>
    </lineage>
</organism>
<evidence type="ECO:0000313" key="2">
    <source>
        <dbReference type="Proteomes" id="UP000281391"/>
    </source>
</evidence>
<proteinExistence type="predicted"/>
<evidence type="ECO:0000313" key="1">
    <source>
        <dbReference type="EMBL" id="VDZ58222.1"/>
    </source>
</evidence>
<gene>
    <name evidence="1" type="ORF">NCTC11214_02711</name>
</gene>
<dbReference type="KEGG" id="sof:NCTC11214_02711"/>
<dbReference type="EMBL" id="LR134117">
    <property type="protein sequence ID" value="VDZ58222.1"/>
    <property type="molecule type" value="Genomic_DNA"/>
</dbReference>